<gene>
    <name evidence="2" type="ORF">R1sor_015518</name>
</gene>
<comment type="caution">
    <text evidence="2">The sequence shown here is derived from an EMBL/GenBank/DDBJ whole genome shotgun (WGS) entry which is preliminary data.</text>
</comment>
<protein>
    <submittedName>
        <fullName evidence="2">Uncharacterized protein</fullName>
    </submittedName>
</protein>
<evidence type="ECO:0000256" key="1">
    <source>
        <dbReference type="SAM" id="SignalP"/>
    </source>
</evidence>
<dbReference type="Proteomes" id="UP001633002">
    <property type="component" value="Unassembled WGS sequence"/>
</dbReference>
<organism evidence="2 3">
    <name type="scientific">Riccia sorocarpa</name>
    <dbReference type="NCBI Taxonomy" id="122646"/>
    <lineage>
        <taxon>Eukaryota</taxon>
        <taxon>Viridiplantae</taxon>
        <taxon>Streptophyta</taxon>
        <taxon>Embryophyta</taxon>
        <taxon>Marchantiophyta</taxon>
        <taxon>Marchantiopsida</taxon>
        <taxon>Marchantiidae</taxon>
        <taxon>Marchantiales</taxon>
        <taxon>Ricciaceae</taxon>
        <taxon>Riccia</taxon>
    </lineage>
</organism>
<name>A0ABD3HIL9_9MARC</name>
<dbReference type="EMBL" id="JBJQOH010000004">
    <property type="protein sequence ID" value="KAL3689209.1"/>
    <property type="molecule type" value="Genomic_DNA"/>
</dbReference>
<evidence type="ECO:0000313" key="3">
    <source>
        <dbReference type="Proteomes" id="UP001633002"/>
    </source>
</evidence>
<proteinExistence type="predicted"/>
<keyword evidence="3" id="KW-1185">Reference proteome</keyword>
<evidence type="ECO:0000313" key="2">
    <source>
        <dbReference type="EMBL" id="KAL3689209.1"/>
    </source>
</evidence>
<feature type="chain" id="PRO_5044817078" evidence="1">
    <location>
        <begin position="22"/>
        <end position="162"/>
    </location>
</feature>
<accession>A0ABD3HIL9</accession>
<dbReference type="AlphaFoldDB" id="A0ABD3HIL9"/>
<feature type="signal peptide" evidence="1">
    <location>
        <begin position="1"/>
        <end position="21"/>
    </location>
</feature>
<keyword evidence="1" id="KW-0732">Signal</keyword>
<reference evidence="2 3" key="1">
    <citation type="submission" date="2024-09" db="EMBL/GenBank/DDBJ databases">
        <title>Chromosome-scale assembly of Riccia sorocarpa.</title>
        <authorList>
            <person name="Paukszto L."/>
        </authorList>
    </citation>
    <scope>NUCLEOTIDE SEQUENCE [LARGE SCALE GENOMIC DNA]</scope>
    <source>
        <strain evidence="2">LP-2024</strain>
        <tissue evidence="2">Aerial parts of the thallus</tissue>
    </source>
</reference>
<sequence>MYAVTINSLILCTIVLRSGCADIVCSYYNSVVHHQEAGSVIEIYPGPTTSAEMNRIDNPADLERMGVVQTDTDDLYDLSSNTCEEGKENAVVIFFHGLELDDRANAEDTWLRTWTYRDESNSSPMSAECWPAQMFSADGVLKKKNVNVVIRAYAAKYDANKY</sequence>